<dbReference type="GO" id="GO:0003677">
    <property type="term" value="F:DNA binding"/>
    <property type="evidence" value="ECO:0007669"/>
    <property type="project" value="UniProtKB-UniRule"/>
</dbReference>
<keyword evidence="4" id="KW-1133">Transmembrane helix</keyword>
<feature type="domain" description="OmpR/PhoB-type" evidence="5">
    <location>
        <begin position="3"/>
        <end position="101"/>
    </location>
</feature>
<dbReference type="InterPro" id="IPR001867">
    <property type="entry name" value="OmpR/PhoB-type_DNA-bd"/>
</dbReference>
<sequence>MSPCKYRFGDFLLDPARRELWQGETPLRLPPKAFDCLVYLVEHRNRAVGRDELIAAVWGRTEVDDNLLDQAMTRLRRVLADTDEERRLVRTVPRFGYSWAAPVQVLESGSAEPAETAAAAAVSDIPPPAAAEPAGAPLPPAPGTAPTPATAPRWPRWLLPTLALLAIALLAWLYLTQLRPRGNPAANTAASLGLVLPVRIKAEPAYAWARLGVMDLVAERLRAAGQATVPSDNVVALARQFGNDTPAPALLRELAQSTSAALVIESEAEFSAGYWRVSLSTVYGREPALRAEGESQDLMDAARAAADRLASLLGYEPLPENDLLGPRERALSGVLRQADAAVLADQIDSARALLQTLDAEQGQRPEVRFRLAYLDFRAGKLDAAQAGFDALLAQLSPADDPILRARVLNALGNIAFRRDDYAAVEQRSDEVIALLGNGRPNLELGRALTGRANARSAAQRFDEALPDLARARVVLESVGDRLGLARVDANLGILDARRDRFAEALPLLDAAARRLAVFHDLTNEMFARVAAGLGRLSLLQPAAALADEQRLGELLQREPNPQWRRYIQLARSEILAANGQNAAADALLQEALADARAAHDEALLGSARVIGVRRAVTAGRFEQAEREATALLQSRWAAETPREQAALWLNLARAQVALKRYDAARATAQQAHVWAAADTAPVAQLFAQLIEAETQAPTDHAAATAAFDAALRAAEAGRVPEDLLAVSDVYARWLIEIDRAGQAGVVAARSAAWADSVFEAALLQARVYRALKEPAPWRAAILRARHLAAERPIPAELDALPPAGDTPR</sequence>
<name>A0A4R6ZA77_9GAMM</name>
<dbReference type="SUPFAM" id="SSF48452">
    <property type="entry name" value="TPR-like"/>
    <property type="match status" value="1"/>
</dbReference>
<keyword evidence="7" id="KW-1185">Reference proteome</keyword>
<keyword evidence="4" id="KW-0472">Membrane</keyword>
<protein>
    <submittedName>
        <fullName evidence="6">DNA-binding winged helix-turn-helix (WHTH) protein</fullName>
    </submittedName>
</protein>
<evidence type="ECO:0000256" key="1">
    <source>
        <dbReference type="ARBA" id="ARBA00023125"/>
    </source>
</evidence>
<feature type="transmembrane region" description="Helical" evidence="4">
    <location>
        <begin position="157"/>
        <end position="175"/>
    </location>
</feature>
<evidence type="ECO:0000259" key="5">
    <source>
        <dbReference type="PROSITE" id="PS51755"/>
    </source>
</evidence>
<evidence type="ECO:0000256" key="4">
    <source>
        <dbReference type="SAM" id="Phobius"/>
    </source>
</evidence>
<dbReference type="GO" id="GO:0006355">
    <property type="term" value="P:regulation of DNA-templated transcription"/>
    <property type="evidence" value="ECO:0007669"/>
    <property type="project" value="InterPro"/>
</dbReference>
<feature type="DNA-binding region" description="OmpR/PhoB-type" evidence="2">
    <location>
        <begin position="3"/>
        <end position="101"/>
    </location>
</feature>
<dbReference type="SMART" id="SM00862">
    <property type="entry name" value="Trans_reg_C"/>
    <property type="match status" value="1"/>
</dbReference>
<keyword evidence="4" id="KW-0812">Transmembrane</keyword>
<dbReference type="RefSeq" id="WP_133816942.1">
    <property type="nucleotide sequence ID" value="NZ_SNZH01000001.1"/>
</dbReference>
<dbReference type="AlphaFoldDB" id="A0A4R6ZA77"/>
<dbReference type="Proteomes" id="UP000295293">
    <property type="component" value="Unassembled WGS sequence"/>
</dbReference>
<evidence type="ECO:0000256" key="3">
    <source>
        <dbReference type="SAM" id="MobiDB-lite"/>
    </source>
</evidence>
<comment type="caution">
    <text evidence="6">The sequence shown here is derived from an EMBL/GenBank/DDBJ whole genome shotgun (WGS) entry which is preliminary data.</text>
</comment>
<dbReference type="InterPro" id="IPR036388">
    <property type="entry name" value="WH-like_DNA-bd_sf"/>
</dbReference>
<organism evidence="6 7">
    <name type="scientific">Tahibacter aquaticus</name>
    <dbReference type="NCBI Taxonomy" id="520092"/>
    <lineage>
        <taxon>Bacteria</taxon>
        <taxon>Pseudomonadati</taxon>
        <taxon>Pseudomonadota</taxon>
        <taxon>Gammaproteobacteria</taxon>
        <taxon>Lysobacterales</taxon>
        <taxon>Rhodanobacteraceae</taxon>
        <taxon>Tahibacter</taxon>
    </lineage>
</organism>
<proteinExistence type="predicted"/>
<dbReference type="OrthoDB" id="9149639at2"/>
<accession>A0A4R6ZA77</accession>
<dbReference type="InterPro" id="IPR011990">
    <property type="entry name" value="TPR-like_helical_dom_sf"/>
</dbReference>
<dbReference type="CDD" id="cd00383">
    <property type="entry name" value="trans_reg_C"/>
    <property type="match status" value="1"/>
</dbReference>
<dbReference type="EMBL" id="SNZH01000001">
    <property type="protein sequence ID" value="TDR48838.1"/>
    <property type="molecule type" value="Genomic_DNA"/>
</dbReference>
<dbReference type="Gene3D" id="1.25.40.10">
    <property type="entry name" value="Tetratricopeptide repeat domain"/>
    <property type="match status" value="1"/>
</dbReference>
<feature type="compositionally biased region" description="Pro residues" evidence="3">
    <location>
        <begin position="126"/>
        <end position="145"/>
    </location>
</feature>
<dbReference type="SUPFAM" id="SSF46894">
    <property type="entry name" value="C-terminal effector domain of the bipartite response regulators"/>
    <property type="match status" value="1"/>
</dbReference>
<evidence type="ECO:0000313" key="6">
    <source>
        <dbReference type="EMBL" id="TDR48838.1"/>
    </source>
</evidence>
<dbReference type="PROSITE" id="PS51755">
    <property type="entry name" value="OMPR_PHOB"/>
    <property type="match status" value="1"/>
</dbReference>
<dbReference type="GO" id="GO:0000160">
    <property type="term" value="P:phosphorelay signal transduction system"/>
    <property type="evidence" value="ECO:0007669"/>
    <property type="project" value="InterPro"/>
</dbReference>
<dbReference type="Gene3D" id="1.10.10.10">
    <property type="entry name" value="Winged helix-like DNA-binding domain superfamily/Winged helix DNA-binding domain"/>
    <property type="match status" value="1"/>
</dbReference>
<keyword evidence="1 2" id="KW-0238">DNA-binding</keyword>
<dbReference type="Pfam" id="PF00486">
    <property type="entry name" value="Trans_reg_C"/>
    <property type="match status" value="1"/>
</dbReference>
<evidence type="ECO:0000313" key="7">
    <source>
        <dbReference type="Proteomes" id="UP000295293"/>
    </source>
</evidence>
<evidence type="ECO:0000256" key="2">
    <source>
        <dbReference type="PROSITE-ProRule" id="PRU01091"/>
    </source>
</evidence>
<dbReference type="InterPro" id="IPR016032">
    <property type="entry name" value="Sig_transdc_resp-reg_C-effctor"/>
</dbReference>
<reference evidence="6 7" key="1">
    <citation type="submission" date="2019-03" db="EMBL/GenBank/DDBJ databases">
        <title>Genomic Encyclopedia of Type Strains, Phase IV (KMG-IV): sequencing the most valuable type-strain genomes for metagenomic binning, comparative biology and taxonomic classification.</title>
        <authorList>
            <person name="Goeker M."/>
        </authorList>
    </citation>
    <scope>NUCLEOTIDE SEQUENCE [LARGE SCALE GENOMIC DNA]</scope>
    <source>
        <strain evidence="6 7">DSM 21667</strain>
    </source>
</reference>
<gene>
    <name evidence="6" type="ORF">DFR29_101462</name>
</gene>
<feature type="region of interest" description="Disordered" evidence="3">
    <location>
        <begin position="126"/>
        <end position="149"/>
    </location>
</feature>